<keyword evidence="5" id="KW-1015">Disulfide bond</keyword>
<keyword evidence="2 6" id="KW-0645">Protease</keyword>
<dbReference type="InterPro" id="IPR001254">
    <property type="entry name" value="Trypsin_dom"/>
</dbReference>
<name>A0A670I9S0_PODMU</name>
<dbReference type="InterPro" id="IPR009003">
    <property type="entry name" value="Peptidase_S1_PA"/>
</dbReference>
<evidence type="ECO:0000256" key="3">
    <source>
        <dbReference type="ARBA" id="ARBA00022801"/>
    </source>
</evidence>
<keyword evidence="3 6" id="KW-0378">Hydrolase</keyword>
<protein>
    <recommendedName>
        <fullName evidence="8">Peptidase S1 domain-containing protein</fullName>
    </recommendedName>
</protein>
<feature type="transmembrane region" description="Helical" evidence="7">
    <location>
        <begin position="310"/>
        <end position="330"/>
    </location>
</feature>
<evidence type="ECO:0000256" key="7">
    <source>
        <dbReference type="SAM" id="Phobius"/>
    </source>
</evidence>
<proteinExistence type="inferred from homology"/>
<dbReference type="PROSITE" id="PS00134">
    <property type="entry name" value="TRYPSIN_HIS"/>
    <property type="match status" value="1"/>
</dbReference>
<accession>A0A670I9S0</accession>
<dbReference type="PANTHER" id="PTHR24252">
    <property type="entry name" value="ACROSIN-RELATED"/>
    <property type="match status" value="1"/>
</dbReference>
<dbReference type="GO" id="GO:0005576">
    <property type="term" value="C:extracellular region"/>
    <property type="evidence" value="ECO:0007669"/>
    <property type="project" value="UniProtKB-ARBA"/>
</dbReference>
<evidence type="ECO:0000313" key="9">
    <source>
        <dbReference type="Ensembl" id="ENSPMRP00000008625.1"/>
    </source>
</evidence>
<keyword evidence="4 6" id="KW-0720">Serine protease</keyword>
<dbReference type="Pfam" id="PF00089">
    <property type="entry name" value="Trypsin"/>
    <property type="match status" value="1"/>
</dbReference>
<dbReference type="InterPro" id="IPR001314">
    <property type="entry name" value="Peptidase_S1A"/>
</dbReference>
<dbReference type="GeneTree" id="ENSGT00940000165418"/>
<dbReference type="InterPro" id="IPR043504">
    <property type="entry name" value="Peptidase_S1_PA_chymotrypsin"/>
</dbReference>
<dbReference type="AlphaFoldDB" id="A0A670I9S0"/>
<dbReference type="FunFam" id="2.40.10.10:FF:000003">
    <property type="entry name" value="Transmembrane serine protease 3"/>
    <property type="match status" value="1"/>
</dbReference>
<dbReference type="InterPro" id="IPR018114">
    <property type="entry name" value="TRYPSIN_HIS"/>
</dbReference>
<dbReference type="CDD" id="cd00190">
    <property type="entry name" value="Tryp_SPc"/>
    <property type="match status" value="1"/>
</dbReference>
<dbReference type="Ensembl" id="ENSPMRT00000009218.1">
    <property type="protein sequence ID" value="ENSPMRP00000008625.1"/>
    <property type="gene ID" value="ENSPMRG00000005825.1"/>
</dbReference>
<dbReference type="PANTHER" id="PTHR24252:SF21">
    <property type="entry name" value="TRANSMEMBRANE SERINE PROTEASE 12"/>
    <property type="match status" value="1"/>
</dbReference>
<dbReference type="PROSITE" id="PS50240">
    <property type="entry name" value="TRYPSIN_DOM"/>
    <property type="match status" value="1"/>
</dbReference>
<keyword evidence="7" id="KW-0472">Membrane</keyword>
<evidence type="ECO:0000313" key="10">
    <source>
        <dbReference type="Proteomes" id="UP000472272"/>
    </source>
</evidence>
<dbReference type="GO" id="GO:0006508">
    <property type="term" value="P:proteolysis"/>
    <property type="evidence" value="ECO:0007669"/>
    <property type="project" value="UniProtKB-KW"/>
</dbReference>
<sequence length="331" mass="37450">RLRSFTCSCWVTLGQSHFFEVSQPHSPHRMFVVGEEGKRRLLAALRLLWIVIKPLVDETTEEERIVGGHDAEVGRWPWQVSLQVHHTNGRYLHVCAGSLIDYDSVLTAAHCIQNRTTPQLWRAVFGLRRLYGDKIHSVNSQVMKIMPHCRYDARSHVNDIALFKLSQFITYNDYIQPICLPSTPLLLSDRNPCYISGWGLTKENGTPSYILQEAEIKVFPHEVCNSYDWYNGQLSRNQLCAGSESGHVDTCLGDSGGPLMCYLPDDDKFYLVGITSFGIGCGRPKLPGIYIHAANYRSWIDSRLLGKTSIVSIPCVLIFSTVVWVTIHLVL</sequence>
<feature type="domain" description="Peptidase S1" evidence="8">
    <location>
        <begin position="65"/>
        <end position="305"/>
    </location>
</feature>
<reference evidence="9" key="3">
    <citation type="submission" date="2025-09" db="UniProtKB">
        <authorList>
            <consortium name="Ensembl"/>
        </authorList>
    </citation>
    <scope>IDENTIFICATION</scope>
</reference>
<evidence type="ECO:0000259" key="8">
    <source>
        <dbReference type="PROSITE" id="PS50240"/>
    </source>
</evidence>
<keyword evidence="7" id="KW-0812">Transmembrane</keyword>
<dbReference type="Proteomes" id="UP000472272">
    <property type="component" value="Chromosome 2"/>
</dbReference>
<dbReference type="Gene3D" id="2.40.10.10">
    <property type="entry name" value="Trypsin-like serine proteases"/>
    <property type="match status" value="2"/>
</dbReference>
<organism evidence="9 10">
    <name type="scientific">Podarcis muralis</name>
    <name type="common">Wall lizard</name>
    <name type="synonym">Lacerta muralis</name>
    <dbReference type="NCBI Taxonomy" id="64176"/>
    <lineage>
        <taxon>Eukaryota</taxon>
        <taxon>Metazoa</taxon>
        <taxon>Chordata</taxon>
        <taxon>Craniata</taxon>
        <taxon>Vertebrata</taxon>
        <taxon>Euteleostomi</taxon>
        <taxon>Lepidosauria</taxon>
        <taxon>Squamata</taxon>
        <taxon>Bifurcata</taxon>
        <taxon>Unidentata</taxon>
        <taxon>Episquamata</taxon>
        <taxon>Laterata</taxon>
        <taxon>Lacertibaenia</taxon>
        <taxon>Lacertidae</taxon>
        <taxon>Podarcis</taxon>
    </lineage>
</organism>
<dbReference type="GO" id="GO:0004252">
    <property type="term" value="F:serine-type endopeptidase activity"/>
    <property type="evidence" value="ECO:0007669"/>
    <property type="project" value="InterPro"/>
</dbReference>
<dbReference type="PRINTS" id="PR00722">
    <property type="entry name" value="CHYMOTRYPSIN"/>
</dbReference>
<reference evidence="9 10" key="1">
    <citation type="journal article" date="2019" name="Proc. Natl. Acad. Sci. U.S.A.">
        <title>Regulatory changes in pterin and carotenoid genes underlie balanced color polymorphisms in the wall lizard.</title>
        <authorList>
            <person name="Andrade P."/>
            <person name="Pinho C."/>
            <person name="Perez I de Lanuza G."/>
            <person name="Afonso S."/>
            <person name="Brejcha J."/>
            <person name="Rubin C.J."/>
            <person name="Wallerman O."/>
            <person name="Pereira P."/>
            <person name="Sabatino S.J."/>
            <person name="Bellati A."/>
            <person name="Pellitteri-Rosa D."/>
            <person name="Bosakova Z."/>
            <person name="Bunikis I."/>
            <person name="Carretero M.A."/>
            <person name="Feiner N."/>
            <person name="Marsik P."/>
            <person name="Pauperio F."/>
            <person name="Salvi D."/>
            <person name="Soler L."/>
            <person name="While G.M."/>
            <person name="Uller T."/>
            <person name="Font E."/>
            <person name="Andersson L."/>
            <person name="Carneiro M."/>
        </authorList>
    </citation>
    <scope>NUCLEOTIDE SEQUENCE</scope>
</reference>
<reference evidence="9" key="2">
    <citation type="submission" date="2025-08" db="UniProtKB">
        <authorList>
            <consortium name="Ensembl"/>
        </authorList>
    </citation>
    <scope>IDENTIFICATION</scope>
</reference>
<evidence type="ECO:0000256" key="2">
    <source>
        <dbReference type="ARBA" id="ARBA00022670"/>
    </source>
</evidence>
<dbReference type="SUPFAM" id="SSF50494">
    <property type="entry name" value="Trypsin-like serine proteases"/>
    <property type="match status" value="1"/>
</dbReference>
<comment type="similarity">
    <text evidence="1">Belongs to the peptidase S1 family. Snake venom subfamily.</text>
</comment>
<evidence type="ECO:0000256" key="1">
    <source>
        <dbReference type="ARBA" id="ARBA00009228"/>
    </source>
</evidence>
<keyword evidence="7" id="KW-1133">Transmembrane helix</keyword>
<evidence type="ECO:0000256" key="5">
    <source>
        <dbReference type="ARBA" id="ARBA00023157"/>
    </source>
</evidence>
<dbReference type="InterPro" id="IPR033116">
    <property type="entry name" value="TRYPSIN_SER"/>
</dbReference>
<evidence type="ECO:0000256" key="6">
    <source>
        <dbReference type="RuleBase" id="RU363034"/>
    </source>
</evidence>
<dbReference type="SMART" id="SM00020">
    <property type="entry name" value="Tryp_SPc"/>
    <property type="match status" value="1"/>
</dbReference>
<dbReference type="PROSITE" id="PS00135">
    <property type="entry name" value="TRYPSIN_SER"/>
    <property type="match status" value="1"/>
</dbReference>
<keyword evidence="10" id="KW-1185">Reference proteome</keyword>
<dbReference type="GO" id="GO:0035821">
    <property type="term" value="P:modulation of process of another organism"/>
    <property type="evidence" value="ECO:0007669"/>
    <property type="project" value="UniProtKB-ARBA"/>
</dbReference>
<evidence type="ECO:0000256" key="4">
    <source>
        <dbReference type="ARBA" id="ARBA00022825"/>
    </source>
</evidence>